<reference evidence="11" key="2">
    <citation type="submission" date="2025-08" db="UniProtKB">
        <authorList>
            <consortium name="RefSeq"/>
        </authorList>
    </citation>
    <scope>IDENTIFICATION</scope>
</reference>
<dbReference type="RefSeq" id="XP_016733322.1">
    <property type="nucleotide sequence ID" value="XM_016877833.1"/>
</dbReference>
<evidence type="ECO:0000256" key="3">
    <source>
        <dbReference type="ARBA" id="ARBA00022722"/>
    </source>
</evidence>
<keyword evidence="4" id="KW-0255">Endonuclease</keyword>
<evidence type="ECO:0000256" key="4">
    <source>
        <dbReference type="ARBA" id="ARBA00022759"/>
    </source>
</evidence>
<dbReference type="Gene3D" id="3.30.70.270">
    <property type="match status" value="2"/>
</dbReference>
<keyword evidence="7" id="KW-0862">Zinc</keyword>
<dbReference type="GO" id="GO:0003964">
    <property type="term" value="F:RNA-directed DNA polymerase activity"/>
    <property type="evidence" value="ECO:0007669"/>
    <property type="project" value="UniProtKB-KW"/>
</dbReference>
<gene>
    <name evidence="11" type="primary">LOC107944019</name>
</gene>
<dbReference type="FunFam" id="3.30.70.270:FF:000003">
    <property type="entry name" value="Transposon Ty3-G Gag-Pol polyprotein"/>
    <property type="match status" value="1"/>
</dbReference>
<dbReference type="GO" id="GO:0008270">
    <property type="term" value="F:zinc ion binding"/>
    <property type="evidence" value="ECO:0007669"/>
    <property type="project" value="UniProtKB-KW"/>
</dbReference>
<dbReference type="InterPro" id="IPR041373">
    <property type="entry name" value="RT_RNaseH"/>
</dbReference>
<dbReference type="SMR" id="A0A1U8N2K3"/>
<feature type="region of interest" description="Disordered" evidence="8">
    <location>
        <begin position="1"/>
        <end position="40"/>
    </location>
</feature>
<dbReference type="PaxDb" id="3635-A0A1U8N2K3"/>
<reference evidence="10" key="1">
    <citation type="journal article" date="2020" name="Nat. Genet.">
        <title>Genomic diversifications of five Gossypium allopolyploid species and their impact on cotton improvement.</title>
        <authorList>
            <person name="Chen Z.J."/>
            <person name="Sreedasyam A."/>
            <person name="Ando A."/>
            <person name="Song Q."/>
            <person name="De Santiago L.M."/>
            <person name="Hulse-Kemp A.M."/>
            <person name="Ding M."/>
            <person name="Ye W."/>
            <person name="Kirkbride R.C."/>
            <person name="Jenkins J."/>
            <person name="Plott C."/>
            <person name="Lovell J."/>
            <person name="Lin Y.M."/>
            <person name="Vaughn R."/>
            <person name="Liu B."/>
            <person name="Simpson S."/>
            <person name="Scheffler B.E."/>
            <person name="Wen L."/>
            <person name="Saski C.A."/>
            <person name="Grover C.E."/>
            <person name="Hu G."/>
            <person name="Conover J.L."/>
            <person name="Carlson J.W."/>
            <person name="Shu S."/>
            <person name="Boston L.B."/>
            <person name="Williams M."/>
            <person name="Peterson D.G."/>
            <person name="McGee K."/>
            <person name="Jones D.C."/>
            <person name="Wendel J.F."/>
            <person name="Stelly D.M."/>
            <person name="Grimwood J."/>
            <person name="Schmutz J."/>
        </authorList>
    </citation>
    <scope>NUCLEOTIDE SEQUENCE [LARGE SCALE GENOMIC DNA]</scope>
    <source>
        <strain evidence="10">cv. TM-1</strain>
    </source>
</reference>
<organism evidence="10 11">
    <name type="scientific">Gossypium hirsutum</name>
    <name type="common">Upland cotton</name>
    <name type="synonym">Gossypium mexicanum</name>
    <dbReference type="NCBI Taxonomy" id="3635"/>
    <lineage>
        <taxon>Eukaryota</taxon>
        <taxon>Viridiplantae</taxon>
        <taxon>Streptophyta</taxon>
        <taxon>Embryophyta</taxon>
        <taxon>Tracheophyta</taxon>
        <taxon>Spermatophyta</taxon>
        <taxon>Magnoliopsida</taxon>
        <taxon>eudicotyledons</taxon>
        <taxon>Gunneridae</taxon>
        <taxon>Pentapetalae</taxon>
        <taxon>rosids</taxon>
        <taxon>malvids</taxon>
        <taxon>Malvales</taxon>
        <taxon>Malvaceae</taxon>
        <taxon>Malvoideae</taxon>
        <taxon>Gossypium</taxon>
    </lineage>
</organism>
<dbReference type="SUPFAM" id="SSF57756">
    <property type="entry name" value="Retrovirus zinc finger-like domains"/>
    <property type="match status" value="1"/>
</dbReference>
<dbReference type="GO" id="GO:0004519">
    <property type="term" value="F:endonuclease activity"/>
    <property type="evidence" value="ECO:0007669"/>
    <property type="project" value="UniProtKB-KW"/>
</dbReference>
<dbReference type="SMART" id="SM00343">
    <property type="entry name" value="ZnF_C2HC"/>
    <property type="match status" value="1"/>
</dbReference>
<dbReference type="InterPro" id="IPR036875">
    <property type="entry name" value="Znf_CCHC_sf"/>
</dbReference>
<dbReference type="CDD" id="cd01647">
    <property type="entry name" value="RT_LTR"/>
    <property type="match status" value="1"/>
</dbReference>
<dbReference type="SUPFAM" id="SSF56672">
    <property type="entry name" value="DNA/RNA polymerases"/>
    <property type="match status" value="1"/>
</dbReference>
<feature type="region of interest" description="Disordered" evidence="8">
    <location>
        <begin position="159"/>
        <end position="180"/>
    </location>
</feature>
<evidence type="ECO:0000256" key="2">
    <source>
        <dbReference type="ARBA" id="ARBA00022695"/>
    </source>
</evidence>
<dbReference type="GO" id="GO:0003676">
    <property type="term" value="F:nucleic acid binding"/>
    <property type="evidence" value="ECO:0007669"/>
    <property type="project" value="InterPro"/>
</dbReference>
<evidence type="ECO:0000256" key="7">
    <source>
        <dbReference type="PROSITE-ProRule" id="PRU00047"/>
    </source>
</evidence>
<dbReference type="Proteomes" id="UP000818029">
    <property type="component" value="Chromosome D07"/>
</dbReference>
<keyword evidence="7" id="KW-0863">Zinc-finger</keyword>
<evidence type="ECO:0000256" key="8">
    <source>
        <dbReference type="SAM" id="MobiDB-lite"/>
    </source>
</evidence>
<keyword evidence="3" id="KW-0540">Nuclease</keyword>
<dbReference type="GO" id="GO:0016787">
    <property type="term" value="F:hydrolase activity"/>
    <property type="evidence" value="ECO:0007669"/>
    <property type="project" value="UniProtKB-KW"/>
</dbReference>
<evidence type="ECO:0000256" key="1">
    <source>
        <dbReference type="ARBA" id="ARBA00022679"/>
    </source>
</evidence>
<proteinExistence type="predicted"/>
<keyword evidence="6" id="KW-0695">RNA-directed DNA polymerase</keyword>
<keyword evidence="1" id="KW-0808">Transferase</keyword>
<keyword evidence="7" id="KW-0479">Metal-binding</keyword>
<sequence length="688" mass="79364">MKDNGEYTSDSDKIDPDMPELVDNSDNGEELVEPPKEGDFADFQCLNDENGVEHSLRVNQRPGRTVDDNISNIKVATPSFQGRTDPDAYLAWESKGNRSLEDYYKEIEVSMKRANIVEDREATMARFLAGLNSEISNVVELQHYVELEDMVHMAIKVERQQRRKSSSRGNTPFKSFSNPLGTLNNIRKQTPFQIKEKGEKSKPKALVVDVRRGKQQMQPERARDILCFKCLGRGHIASQCPNQRTMILLESGEIESEIEEEEPELRTVDVDEDDDNVQTFATGEALVIKRSLNTQLTQEEQQREDIFHRRCLVNDKVCVVIIDGGSCTKVASSVMVEKLGLKTTKHSNPYKLQWLNNGGEIKDFQDVFPDETPKGLPPLRGIEHQIDFIPGATIPNRPAYRSNPEEIMELQRQILELLDKGYIRESLSPCTVPVLLVPKKDGTWRMCVDCRAVNQITINYRHPIPRLDDMLDELCEATIFSKIDLKSGYHQIRMKEGDEWKTTFKTKLGKFCVVYFDDIQIYSKTLQDHIEHLRAILQTLREEKLFGNMEKCVFCTDKLTFLGYIVSSQGVEVDPEKIKAIQDWPRPTSISQEKRPVAYFSEKLSRATLNYLVYDKEMYALIRALETWQHYLLPKEFVIHTDHEALRYITDISIMLVRKEKMENSTGMMDIFSKKIGYAFRRVQYVIY</sequence>
<keyword evidence="5" id="KW-0378">Hydrolase</keyword>
<dbReference type="PANTHER" id="PTHR35046:SF9">
    <property type="entry name" value="RNA-DIRECTED DNA POLYMERASE"/>
    <property type="match status" value="1"/>
</dbReference>
<accession>A0A1U8N2K3</accession>
<keyword evidence="2" id="KW-0548">Nucleotidyltransferase</keyword>
<feature type="domain" description="CCHC-type" evidence="9">
    <location>
        <begin position="227"/>
        <end position="242"/>
    </location>
</feature>
<name>A0A1U8N2K3_GOSHI</name>
<dbReference type="Pfam" id="PF17917">
    <property type="entry name" value="RT_RNaseH"/>
    <property type="match status" value="1"/>
</dbReference>
<dbReference type="InterPro" id="IPR001878">
    <property type="entry name" value="Znf_CCHC"/>
</dbReference>
<dbReference type="Gene3D" id="3.10.10.10">
    <property type="entry name" value="HIV Type 1 Reverse Transcriptase, subunit A, domain 1"/>
    <property type="match status" value="1"/>
</dbReference>
<dbReference type="STRING" id="3635.A0A1U8N2K3"/>
<protein>
    <recommendedName>
        <fullName evidence="9">CCHC-type domain-containing protein</fullName>
    </recommendedName>
</protein>
<dbReference type="PROSITE" id="PS50158">
    <property type="entry name" value="ZF_CCHC"/>
    <property type="match status" value="1"/>
</dbReference>
<dbReference type="InterPro" id="IPR000477">
    <property type="entry name" value="RT_dom"/>
</dbReference>
<evidence type="ECO:0000256" key="5">
    <source>
        <dbReference type="ARBA" id="ARBA00022801"/>
    </source>
</evidence>
<dbReference type="PANTHER" id="PTHR35046">
    <property type="entry name" value="ZINC KNUCKLE (CCHC-TYPE) FAMILY PROTEIN"/>
    <property type="match status" value="1"/>
</dbReference>
<feature type="compositionally biased region" description="Polar residues" evidence="8">
    <location>
        <begin position="167"/>
        <end position="180"/>
    </location>
</feature>
<dbReference type="KEGG" id="ghi:107944019"/>
<dbReference type="InterPro" id="IPR043128">
    <property type="entry name" value="Rev_trsase/Diguanyl_cyclase"/>
</dbReference>
<evidence type="ECO:0000259" key="9">
    <source>
        <dbReference type="PROSITE" id="PS50158"/>
    </source>
</evidence>
<dbReference type="InterPro" id="IPR043502">
    <property type="entry name" value="DNA/RNA_pol_sf"/>
</dbReference>
<keyword evidence="10" id="KW-1185">Reference proteome</keyword>
<dbReference type="Pfam" id="PF00078">
    <property type="entry name" value="RVT_1"/>
    <property type="match status" value="2"/>
</dbReference>
<evidence type="ECO:0000256" key="6">
    <source>
        <dbReference type="ARBA" id="ARBA00022918"/>
    </source>
</evidence>
<evidence type="ECO:0000313" key="11">
    <source>
        <dbReference type="RefSeq" id="XP_016733322.1"/>
    </source>
</evidence>
<evidence type="ECO:0000313" key="10">
    <source>
        <dbReference type="Proteomes" id="UP000818029"/>
    </source>
</evidence>
<dbReference type="GeneID" id="107944019"/>
<feature type="compositionally biased region" description="Basic and acidic residues" evidence="8">
    <location>
        <begin position="1"/>
        <end position="16"/>
    </location>
</feature>
<dbReference type="AlphaFoldDB" id="A0A1U8N2K3"/>